<dbReference type="AlphaFoldDB" id="A0A6A4ZHP2"/>
<proteinExistence type="predicted"/>
<accession>A0A6A4ZHP2</accession>
<evidence type="ECO:0000256" key="1">
    <source>
        <dbReference type="SAM" id="MobiDB-lite"/>
    </source>
</evidence>
<evidence type="ECO:0000313" key="2">
    <source>
        <dbReference type="EMBL" id="KAF0711030.1"/>
    </source>
</evidence>
<feature type="region of interest" description="Disordered" evidence="1">
    <location>
        <begin position="89"/>
        <end position="110"/>
    </location>
</feature>
<sequence length="276" mass="30528">MSAGSLRVATYMQEHPDDAAEIRDELKFWNEVMDHQVPMTKERAEATLPFLTALKWGPLFTNTSPIMFCPPGLDPLDVRCSFPTAEPSSHLHAARTADEHRPGQPANLVRPDPNPAFSLAQPCPPLNSLVFPIRHWLLSPTDTAWAPRPNMTLPKPLPTPTDVKTDYSKPLCPTISHLPGARVPVPYSIHAIPNIDRGHGMAKKLAIYNHVVDLTLKPPTAHRNHHSLSTSRSPTPSGLLLLVDIAAVSAHKKLRPIQLVAPGRPPCKPIYRTRRQ</sequence>
<evidence type="ECO:0000313" key="3">
    <source>
        <dbReference type="Proteomes" id="UP000469452"/>
    </source>
</evidence>
<reference evidence="2 3" key="1">
    <citation type="submission" date="2019-06" db="EMBL/GenBank/DDBJ databases">
        <title>Genomics analysis of Aphanomyces spp. identifies a new class of oomycete effector associated with host adaptation.</title>
        <authorList>
            <person name="Gaulin E."/>
        </authorList>
    </citation>
    <scope>NUCLEOTIDE SEQUENCE [LARGE SCALE GENOMIC DNA]</scope>
    <source>
        <strain evidence="2 3">E</strain>
    </source>
</reference>
<dbReference type="VEuPathDB" id="FungiDB:H257_14198"/>
<organism evidence="2 3">
    <name type="scientific">Aphanomyces astaci</name>
    <name type="common">Crayfish plague agent</name>
    <dbReference type="NCBI Taxonomy" id="112090"/>
    <lineage>
        <taxon>Eukaryota</taxon>
        <taxon>Sar</taxon>
        <taxon>Stramenopiles</taxon>
        <taxon>Oomycota</taxon>
        <taxon>Saprolegniomycetes</taxon>
        <taxon>Saprolegniales</taxon>
        <taxon>Verrucalvaceae</taxon>
        <taxon>Aphanomyces</taxon>
    </lineage>
</organism>
<dbReference type="EMBL" id="VJMI01018300">
    <property type="protein sequence ID" value="KAF0711030.1"/>
    <property type="molecule type" value="Genomic_DNA"/>
</dbReference>
<comment type="caution">
    <text evidence="2">The sequence shown here is derived from an EMBL/GenBank/DDBJ whole genome shotgun (WGS) entry which is preliminary data.</text>
</comment>
<dbReference type="Proteomes" id="UP000469452">
    <property type="component" value="Unassembled WGS sequence"/>
</dbReference>
<name>A0A6A4ZHP2_APHAT</name>
<protein>
    <submittedName>
        <fullName evidence="2">Uncharacterized protein</fullName>
    </submittedName>
</protein>
<gene>
    <name evidence="2" type="ORF">AaE_012286</name>
</gene>